<reference evidence="2 3" key="1">
    <citation type="submission" date="2021-06" db="EMBL/GenBank/DDBJ databases">
        <authorList>
            <person name="Palmer J.M."/>
        </authorList>
    </citation>
    <scope>NUCLEOTIDE SEQUENCE [LARGE SCALE GENOMIC DNA]</scope>
    <source>
        <strain evidence="2 3">XC_2019</strain>
        <tissue evidence="2">Muscle</tissue>
    </source>
</reference>
<protein>
    <submittedName>
        <fullName evidence="2">Uncharacterized protein</fullName>
    </submittedName>
</protein>
<proteinExistence type="predicted"/>
<sequence>IQCKDKNSKETSTTPHRTKTNLNTSEGGHEPIGQKMEVEVDTSLHGPNQHQQKEGKRMDEEGCFFVFVLHTDQASINQVS</sequence>
<evidence type="ECO:0000313" key="3">
    <source>
        <dbReference type="Proteomes" id="UP001434883"/>
    </source>
</evidence>
<organism evidence="2 3">
    <name type="scientific">Xenoophorus captivus</name>
    <dbReference type="NCBI Taxonomy" id="1517983"/>
    <lineage>
        <taxon>Eukaryota</taxon>
        <taxon>Metazoa</taxon>
        <taxon>Chordata</taxon>
        <taxon>Craniata</taxon>
        <taxon>Vertebrata</taxon>
        <taxon>Euteleostomi</taxon>
        <taxon>Actinopterygii</taxon>
        <taxon>Neopterygii</taxon>
        <taxon>Teleostei</taxon>
        <taxon>Neoteleostei</taxon>
        <taxon>Acanthomorphata</taxon>
        <taxon>Ovalentaria</taxon>
        <taxon>Atherinomorphae</taxon>
        <taxon>Cyprinodontiformes</taxon>
        <taxon>Goodeidae</taxon>
        <taxon>Xenoophorus</taxon>
    </lineage>
</organism>
<evidence type="ECO:0000256" key="1">
    <source>
        <dbReference type="SAM" id="MobiDB-lite"/>
    </source>
</evidence>
<evidence type="ECO:0000313" key="2">
    <source>
        <dbReference type="EMBL" id="MEQ2196779.1"/>
    </source>
</evidence>
<feature type="compositionally biased region" description="Polar residues" evidence="1">
    <location>
        <begin position="10"/>
        <end position="26"/>
    </location>
</feature>
<gene>
    <name evidence="2" type="ORF">XENOCAPTIV_012461</name>
</gene>
<name>A0ABV0QLV1_9TELE</name>
<accession>A0ABV0QLV1</accession>
<comment type="caution">
    <text evidence="2">The sequence shown here is derived from an EMBL/GenBank/DDBJ whole genome shotgun (WGS) entry which is preliminary data.</text>
</comment>
<dbReference type="Proteomes" id="UP001434883">
    <property type="component" value="Unassembled WGS sequence"/>
</dbReference>
<keyword evidence="3" id="KW-1185">Reference proteome</keyword>
<dbReference type="EMBL" id="JAHRIN010017067">
    <property type="protein sequence ID" value="MEQ2196779.1"/>
    <property type="molecule type" value="Genomic_DNA"/>
</dbReference>
<feature type="non-terminal residue" evidence="2">
    <location>
        <position position="1"/>
    </location>
</feature>
<feature type="region of interest" description="Disordered" evidence="1">
    <location>
        <begin position="1"/>
        <end position="36"/>
    </location>
</feature>